<name>A0AA34RD56_CHLPE</name>
<accession>A0AA34RD56</accession>
<evidence type="ECO:0000313" key="1">
    <source>
        <dbReference type="EMBL" id="AEB41522.1"/>
    </source>
</evidence>
<protein>
    <submittedName>
        <fullName evidence="1">Uncharacterized protein</fullName>
    </submittedName>
</protein>
<gene>
    <name evidence="1" type="ordered locus">G5S_0546</name>
</gene>
<evidence type="ECO:0000313" key="2">
    <source>
        <dbReference type="Proteomes" id="UP000008305"/>
    </source>
</evidence>
<keyword evidence="2" id="KW-1185">Reference proteome</keyword>
<dbReference type="KEGG" id="cpm:G5S_0546"/>
<reference evidence="1 2" key="1">
    <citation type="journal article" date="2011" name="J. Bacteriol.">
        <title>Genome sequence of the obligate intracellular animal pathogen Chlamydia pecorum E58.</title>
        <authorList>
            <person name="Mojica S."/>
            <person name="Huot Creasy H."/>
            <person name="Daugherty S."/>
            <person name="Read T.D."/>
            <person name="Kim T."/>
            <person name="Kaltenboeck B."/>
            <person name="Bavoil P."/>
            <person name="Myers G.S."/>
        </authorList>
    </citation>
    <scope>NUCLEOTIDE SEQUENCE [LARGE SCALE GENOMIC DNA]</scope>
    <source>
        <strain evidence="1 2">E58</strain>
    </source>
</reference>
<dbReference type="EMBL" id="CP002608">
    <property type="protein sequence ID" value="AEB41522.1"/>
    <property type="molecule type" value="Genomic_DNA"/>
</dbReference>
<dbReference type="Proteomes" id="UP000008305">
    <property type="component" value="Chromosome"/>
</dbReference>
<dbReference type="AlphaFoldDB" id="A0AA34RD56"/>
<organism evidence="1 2">
    <name type="scientific">Chlamydia pecorum (strain ATCC VR-628 / DSM 29919 / E58)</name>
    <name type="common">Chlamydophila pecorum</name>
    <dbReference type="NCBI Taxonomy" id="331635"/>
    <lineage>
        <taxon>Bacteria</taxon>
        <taxon>Pseudomonadati</taxon>
        <taxon>Chlamydiota</taxon>
        <taxon>Chlamydiia</taxon>
        <taxon>Chlamydiales</taxon>
        <taxon>Chlamydiaceae</taxon>
        <taxon>Chlamydia/Chlamydophila group</taxon>
        <taxon>Chlamydia</taxon>
    </lineage>
</organism>
<sequence length="68" mass="7898">MKGVMHENYSLLSLWFLKIHLQSDEIGNNNTKKKASLSLFWQEVKLVFSLKGDSLSEKYETLPVKKIN</sequence>
<proteinExistence type="predicted"/>